<reference evidence="4" key="1">
    <citation type="submission" date="2017-04" db="EMBL/GenBank/DDBJ databases">
        <authorList>
            <person name="Song Y."/>
            <person name="Cho B.-K."/>
        </authorList>
    </citation>
    <scope>NUCLEOTIDE SEQUENCE [LARGE SCALE GENOMIC DNA]</scope>
    <source>
        <strain evidence="4">SL1</strain>
    </source>
</reference>
<dbReference type="SUPFAM" id="SSF53335">
    <property type="entry name" value="S-adenosyl-L-methionine-dependent methyltransferases"/>
    <property type="match status" value="1"/>
</dbReference>
<keyword evidence="4" id="KW-1185">Reference proteome</keyword>
<dbReference type="InterPro" id="IPR029063">
    <property type="entry name" value="SAM-dependent_MTases_sf"/>
</dbReference>
<keyword evidence="1" id="KW-0489">Methyltransferase</keyword>
<dbReference type="KEGG" id="cdrk:B9W14_13905"/>
<accession>A0A2U8DSF1</accession>
<keyword evidence="2" id="KW-0808">Transferase</keyword>
<gene>
    <name evidence="3" type="ORF">B9W14_13905</name>
</gene>
<evidence type="ECO:0000313" key="3">
    <source>
        <dbReference type="EMBL" id="AWI05550.1"/>
    </source>
</evidence>
<dbReference type="GO" id="GO:0008168">
    <property type="term" value="F:methyltransferase activity"/>
    <property type="evidence" value="ECO:0007669"/>
    <property type="project" value="UniProtKB-KW"/>
</dbReference>
<dbReference type="GO" id="GO:0032259">
    <property type="term" value="P:methylation"/>
    <property type="evidence" value="ECO:0007669"/>
    <property type="project" value="UniProtKB-KW"/>
</dbReference>
<dbReference type="Proteomes" id="UP000244910">
    <property type="component" value="Chromosome"/>
</dbReference>
<evidence type="ECO:0000313" key="4">
    <source>
        <dbReference type="Proteomes" id="UP000244910"/>
    </source>
</evidence>
<dbReference type="InterPro" id="IPR007213">
    <property type="entry name" value="Ppm1/Ppm2/Tcmp"/>
</dbReference>
<dbReference type="InterPro" id="IPR016874">
    <property type="entry name" value="TcmP-like"/>
</dbReference>
<name>A0A2U8DSF1_9CLOT</name>
<protein>
    <recommendedName>
        <fullName evidence="5">Class I SAM-dependent methyltransferase</fullName>
    </recommendedName>
</protein>
<dbReference type="Gene3D" id="3.40.50.150">
    <property type="entry name" value="Vaccinia Virus protein VP39"/>
    <property type="match status" value="1"/>
</dbReference>
<dbReference type="PANTHER" id="PTHR43619:SF2">
    <property type="entry name" value="S-ADENOSYL-L-METHIONINE-DEPENDENT METHYLTRANSFERASES SUPERFAMILY PROTEIN"/>
    <property type="match status" value="1"/>
</dbReference>
<dbReference type="AlphaFoldDB" id="A0A2U8DSF1"/>
<evidence type="ECO:0008006" key="5">
    <source>
        <dbReference type="Google" id="ProtNLM"/>
    </source>
</evidence>
<dbReference type="PIRSF" id="PIRSF028177">
    <property type="entry name" value="Polyketide_synth_Omtfrase_TcmP"/>
    <property type="match status" value="1"/>
</dbReference>
<dbReference type="EMBL" id="CP020953">
    <property type="protein sequence ID" value="AWI05550.1"/>
    <property type="molecule type" value="Genomic_DNA"/>
</dbReference>
<organism evidence="3 4">
    <name type="scientific">Clostridium drakei</name>
    <dbReference type="NCBI Taxonomy" id="332101"/>
    <lineage>
        <taxon>Bacteria</taxon>
        <taxon>Bacillati</taxon>
        <taxon>Bacillota</taxon>
        <taxon>Clostridia</taxon>
        <taxon>Eubacteriales</taxon>
        <taxon>Clostridiaceae</taxon>
        <taxon>Clostridium</taxon>
    </lineage>
</organism>
<dbReference type="Pfam" id="PF04072">
    <property type="entry name" value="LCM"/>
    <property type="match status" value="1"/>
</dbReference>
<proteinExistence type="predicted"/>
<evidence type="ECO:0000256" key="1">
    <source>
        <dbReference type="ARBA" id="ARBA00022603"/>
    </source>
</evidence>
<evidence type="ECO:0000256" key="2">
    <source>
        <dbReference type="ARBA" id="ARBA00022679"/>
    </source>
</evidence>
<sequence length="273" mass="31498">MIGGILIMTKSKINLSGVNETMLVPVYARALESKKKKPAFYDETAINIINSLDYDFKKHGKSKLNMWGCSARTIILDREVSSYIKKHPNCSVINMACGLDARFNRVDNGKIQWYNIDFENVMNIRKTIFPKNDRVTNVSSSILENSWIEKVKNKDNVLVIAEGLLMYLEENEVKRLFETVSVSFKHCAVLCELMSKWMVKNQKIHDTIKKTTAVFRWGVDTTDDFIKLCPMYKILGDFNLTDTMKRFSPIFLSLIAPKLRPKNNRIGYFEKLS</sequence>
<dbReference type="PANTHER" id="PTHR43619">
    <property type="entry name" value="S-ADENOSYL-L-METHIONINE-DEPENDENT METHYLTRANSFERASE YKTD-RELATED"/>
    <property type="match status" value="1"/>
</dbReference>
<dbReference type="OrthoDB" id="9800233at2"/>